<gene>
    <name evidence="2" type="ORF">PLOB_00043913</name>
</gene>
<dbReference type="InterPro" id="IPR045860">
    <property type="entry name" value="Snake_toxin-like_sf"/>
</dbReference>
<dbReference type="EMBL" id="CALNXK010000073">
    <property type="protein sequence ID" value="CAH3144333.1"/>
    <property type="molecule type" value="Genomic_DNA"/>
</dbReference>
<proteinExistence type="predicted"/>
<evidence type="ECO:0000313" key="2">
    <source>
        <dbReference type="EMBL" id="CAH3144333.1"/>
    </source>
</evidence>
<feature type="non-terminal residue" evidence="2">
    <location>
        <position position="1"/>
    </location>
</feature>
<evidence type="ECO:0000256" key="1">
    <source>
        <dbReference type="SAM" id="Phobius"/>
    </source>
</evidence>
<dbReference type="Proteomes" id="UP001159405">
    <property type="component" value="Unassembled WGS sequence"/>
</dbReference>
<organism evidence="2 3">
    <name type="scientific">Porites lobata</name>
    <dbReference type="NCBI Taxonomy" id="104759"/>
    <lineage>
        <taxon>Eukaryota</taxon>
        <taxon>Metazoa</taxon>
        <taxon>Cnidaria</taxon>
        <taxon>Anthozoa</taxon>
        <taxon>Hexacorallia</taxon>
        <taxon>Scleractinia</taxon>
        <taxon>Fungiina</taxon>
        <taxon>Poritidae</taxon>
        <taxon>Porites</taxon>
    </lineage>
</organism>
<evidence type="ECO:0000313" key="3">
    <source>
        <dbReference type="Proteomes" id="UP001159405"/>
    </source>
</evidence>
<accession>A0ABN8PI49</accession>
<reference evidence="2 3" key="1">
    <citation type="submission" date="2022-05" db="EMBL/GenBank/DDBJ databases">
        <authorList>
            <consortium name="Genoscope - CEA"/>
            <person name="William W."/>
        </authorList>
    </citation>
    <scope>NUCLEOTIDE SEQUENCE [LARGE SCALE GENOMIC DNA]</scope>
</reference>
<name>A0ABN8PI49_9CNID</name>
<keyword evidence="1" id="KW-1133">Transmembrane helix</keyword>
<comment type="caution">
    <text evidence="2">The sequence shown here is derived from an EMBL/GenBank/DDBJ whole genome shotgun (WGS) entry which is preliminary data.</text>
</comment>
<feature type="transmembrane region" description="Helical" evidence="1">
    <location>
        <begin position="103"/>
        <end position="120"/>
    </location>
</feature>
<sequence>LSCYTCTSNVSWADCNSKMTKTGCPSGTPNCAKSLDTCFKAGGVKKQIFFKRCGTQGKTCQPKKSPSSCTGSKFISAFGFSSEDTCCYGNNCNSGPRYKVSSALMGVYILLVFCGLHSFFTF</sequence>
<keyword evidence="1" id="KW-0812">Transmembrane</keyword>
<keyword evidence="3" id="KW-1185">Reference proteome</keyword>
<dbReference type="Gene3D" id="2.10.60.10">
    <property type="entry name" value="CD59"/>
    <property type="match status" value="1"/>
</dbReference>
<protein>
    <recommendedName>
        <fullName evidence="4">UPAR/Ly6 domain-containing protein</fullName>
    </recommendedName>
</protein>
<keyword evidence="1" id="KW-0472">Membrane</keyword>
<evidence type="ECO:0008006" key="4">
    <source>
        <dbReference type="Google" id="ProtNLM"/>
    </source>
</evidence>